<dbReference type="InterPro" id="IPR021530">
    <property type="entry name" value="AllH-like"/>
</dbReference>
<name>A0A0R1N7V5_9LACO</name>
<reference evidence="1 2" key="1">
    <citation type="journal article" date="2015" name="Genome Announc.">
        <title>Expanding the biotechnology potential of lactobacilli through comparative genomics of 213 strains and associated genera.</title>
        <authorList>
            <person name="Sun Z."/>
            <person name="Harris H.M."/>
            <person name="McCann A."/>
            <person name="Guo C."/>
            <person name="Argimon S."/>
            <person name="Zhang W."/>
            <person name="Yang X."/>
            <person name="Jeffery I.B."/>
            <person name="Cooney J.C."/>
            <person name="Kagawa T.F."/>
            <person name="Liu W."/>
            <person name="Song Y."/>
            <person name="Salvetti E."/>
            <person name="Wrobel A."/>
            <person name="Rasinkangas P."/>
            <person name="Parkhill J."/>
            <person name="Rea M.C."/>
            <person name="O'Sullivan O."/>
            <person name="Ritari J."/>
            <person name="Douillard F.P."/>
            <person name="Paul Ross R."/>
            <person name="Yang R."/>
            <person name="Briner A.E."/>
            <person name="Felis G.E."/>
            <person name="de Vos W.M."/>
            <person name="Barrangou R."/>
            <person name="Klaenhammer T.R."/>
            <person name="Caufield P.W."/>
            <person name="Cui Y."/>
            <person name="Zhang H."/>
            <person name="O'Toole P.W."/>
        </authorList>
    </citation>
    <scope>NUCLEOTIDE SEQUENCE [LARGE SCALE GENOMIC DNA]</scope>
    <source>
        <strain evidence="1 2">DSM 12744</strain>
    </source>
</reference>
<evidence type="ECO:0000313" key="2">
    <source>
        <dbReference type="Proteomes" id="UP000051330"/>
    </source>
</evidence>
<keyword evidence="2" id="KW-1185">Reference proteome</keyword>
<dbReference type="Pfam" id="PF11392">
    <property type="entry name" value="AllH"/>
    <property type="match status" value="1"/>
</dbReference>
<dbReference type="EMBL" id="AZEC01000001">
    <property type="protein sequence ID" value="KRL14420.1"/>
    <property type="molecule type" value="Genomic_DNA"/>
</dbReference>
<dbReference type="RefSeq" id="WP_057817113.1">
    <property type="nucleotide sequence ID" value="NZ_AZEC01000001.1"/>
</dbReference>
<dbReference type="STRING" id="1423792.FD09_GL000068"/>
<dbReference type="PATRIC" id="fig|1423792.3.peg.70"/>
<evidence type="ECO:0000313" key="1">
    <source>
        <dbReference type="EMBL" id="KRL14420.1"/>
    </source>
</evidence>
<dbReference type="AlphaFoldDB" id="A0A0R1N7V5"/>
<dbReference type="Proteomes" id="UP000051330">
    <property type="component" value="Unassembled WGS sequence"/>
</dbReference>
<sequence>MAGQNERSNYIRSFLRGGLGQVDSVFQHSLNVAFDDELLHIGSIASGLSVFGITLANGEIEPLLAAVQVNDEVIFRQGQLTIYTRSRMFRYPLDKFGEKDLRIPRMIVDHNRLTQLTALANEMQISADIGLSQENYHVVKQGLTAPMRTGVSHTIDFMIGRGKGLTPSGDDMLVGYLSVLQALQHPANAMFTAPLRAKVNQQATTQVSRNYITALLDGYVSADILALLQALTDNIPANELAKRMHTVLTMGHISGHDTIMGMVLAAHMILGGNENGK</sequence>
<protein>
    <recommendedName>
        <fullName evidence="3">DUF2877 domain-containing protein</fullName>
    </recommendedName>
</protein>
<gene>
    <name evidence="1" type="ORF">FD09_GL000068</name>
</gene>
<evidence type="ECO:0008006" key="3">
    <source>
        <dbReference type="Google" id="ProtNLM"/>
    </source>
</evidence>
<accession>A0A0R1N7V5</accession>
<proteinExistence type="predicted"/>
<comment type="caution">
    <text evidence="1">The sequence shown here is derived from an EMBL/GenBank/DDBJ whole genome shotgun (WGS) entry which is preliminary data.</text>
</comment>
<organism evidence="1 2">
    <name type="scientific">Schleiferilactobacillus perolens DSM 12744</name>
    <dbReference type="NCBI Taxonomy" id="1423792"/>
    <lineage>
        <taxon>Bacteria</taxon>
        <taxon>Bacillati</taxon>
        <taxon>Bacillota</taxon>
        <taxon>Bacilli</taxon>
        <taxon>Lactobacillales</taxon>
        <taxon>Lactobacillaceae</taxon>
        <taxon>Schleiferilactobacillus</taxon>
    </lineage>
</organism>